<gene>
    <name evidence="10" type="ORF">OH76DRAFT_1396088</name>
</gene>
<dbReference type="STRING" id="139420.A0A371DTA9"/>
<dbReference type="GO" id="GO:0016251">
    <property type="term" value="F:RNA polymerase II general transcription initiation factor activity"/>
    <property type="evidence" value="ECO:0007669"/>
    <property type="project" value="TreeGrafter"/>
</dbReference>
<evidence type="ECO:0000313" key="11">
    <source>
        <dbReference type="Proteomes" id="UP000256964"/>
    </source>
</evidence>
<dbReference type="PANTHER" id="PTHR19879:SF1">
    <property type="entry name" value="CANNONBALL-RELATED"/>
    <property type="match status" value="1"/>
</dbReference>
<keyword evidence="6" id="KW-0539">Nucleus</keyword>
<dbReference type="Pfam" id="PF00400">
    <property type="entry name" value="WD40"/>
    <property type="match status" value="6"/>
</dbReference>
<dbReference type="InterPro" id="IPR019775">
    <property type="entry name" value="WD40_repeat_CS"/>
</dbReference>
<evidence type="ECO:0000256" key="7">
    <source>
        <dbReference type="PROSITE-ProRule" id="PRU00221"/>
    </source>
</evidence>
<dbReference type="CDD" id="cd00200">
    <property type="entry name" value="WD40"/>
    <property type="match status" value="1"/>
</dbReference>
<dbReference type="OrthoDB" id="10266330at2759"/>
<feature type="repeat" description="WD" evidence="7">
    <location>
        <begin position="692"/>
        <end position="733"/>
    </location>
</feature>
<keyword evidence="4" id="KW-0805">Transcription regulation</keyword>
<dbReference type="GO" id="GO:0006367">
    <property type="term" value="P:transcription initiation at RNA polymerase II promoter"/>
    <property type="evidence" value="ECO:0007669"/>
    <property type="project" value="TreeGrafter"/>
</dbReference>
<evidence type="ECO:0000256" key="4">
    <source>
        <dbReference type="ARBA" id="ARBA00023015"/>
    </source>
</evidence>
<accession>A0A371DTA9</accession>
<dbReference type="Proteomes" id="UP000256964">
    <property type="component" value="Unassembled WGS sequence"/>
</dbReference>
<dbReference type="InterPro" id="IPR020472">
    <property type="entry name" value="WD40_PAC1"/>
</dbReference>
<dbReference type="EMBL" id="KZ857381">
    <property type="protein sequence ID" value="RDX55751.1"/>
    <property type="molecule type" value="Genomic_DNA"/>
</dbReference>
<dbReference type="Gene3D" id="2.130.10.10">
    <property type="entry name" value="YVTN repeat-like/Quinoprotein amine dehydrogenase"/>
    <property type="match status" value="2"/>
</dbReference>
<keyword evidence="3" id="KW-0677">Repeat</keyword>
<proteinExistence type="predicted"/>
<dbReference type="SUPFAM" id="SSF50978">
    <property type="entry name" value="WD40 repeat-like"/>
    <property type="match status" value="1"/>
</dbReference>
<dbReference type="InterPro" id="IPR007582">
    <property type="entry name" value="TFIID_NTD2"/>
</dbReference>
<dbReference type="CDD" id="cd08044">
    <property type="entry name" value="TAF5_NTD2"/>
    <property type="match status" value="1"/>
</dbReference>
<keyword evidence="11" id="KW-1185">Reference proteome</keyword>
<dbReference type="InterPro" id="IPR036322">
    <property type="entry name" value="WD40_repeat_dom_sf"/>
</dbReference>
<dbReference type="PROSITE" id="PS50294">
    <property type="entry name" value="WD_REPEATS_REGION"/>
    <property type="match status" value="5"/>
</dbReference>
<dbReference type="InterPro" id="IPR037264">
    <property type="entry name" value="TFIID_NTD2_sf"/>
</dbReference>
<evidence type="ECO:0000256" key="5">
    <source>
        <dbReference type="ARBA" id="ARBA00023163"/>
    </source>
</evidence>
<keyword evidence="2 7" id="KW-0853">WD repeat</keyword>
<dbReference type="PROSITE" id="PS50082">
    <property type="entry name" value="WD_REPEATS_2"/>
    <property type="match status" value="5"/>
</dbReference>
<dbReference type="Gene3D" id="1.25.40.500">
    <property type="entry name" value="TFIID subunit TAF5, NTD2 domain"/>
    <property type="match status" value="1"/>
</dbReference>
<name>A0A371DTA9_9APHY</name>
<reference evidence="10 11" key="1">
    <citation type="journal article" date="2018" name="Biotechnol. Biofuels">
        <title>Integrative visual omics of the white-rot fungus Polyporus brumalis exposes the biotechnological potential of its oxidative enzymes for delignifying raw plant biomass.</title>
        <authorList>
            <person name="Miyauchi S."/>
            <person name="Rancon A."/>
            <person name="Drula E."/>
            <person name="Hage H."/>
            <person name="Chaduli D."/>
            <person name="Favel A."/>
            <person name="Grisel S."/>
            <person name="Henrissat B."/>
            <person name="Herpoel-Gimbert I."/>
            <person name="Ruiz-Duenas F.J."/>
            <person name="Chevret D."/>
            <person name="Hainaut M."/>
            <person name="Lin J."/>
            <person name="Wang M."/>
            <person name="Pangilinan J."/>
            <person name="Lipzen A."/>
            <person name="Lesage-Meessen L."/>
            <person name="Navarro D."/>
            <person name="Riley R."/>
            <person name="Grigoriev I.V."/>
            <person name="Zhou S."/>
            <person name="Raouche S."/>
            <person name="Rosso M.N."/>
        </authorList>
    </citation>
    <scope>NUCLEOTIDE SEQUENCE [LARGE SCALE GENOMIC DNA]</scope>
    <source>
        <strain evidence="10 11">BRFM 1820</strain>
    </source>
</reference>
<dbReference type="InterPro" id="IPR001680">
    <property type="entry name" value="WD40_rpt"/>
</dbReference>
<evidence type="ECO:0000256" key="6">
    <source>
        <dbReference type="ARBA" id="ARBA00023242"/>
    </source>
</evidence>
<protein>
    <submittedName>
        <fullName evidence="10">TFIID and SAGA subunit</fullName>
    </submittedName>
</protein>
<feature type="repeat" description="WD" evidence="7">
    <location>
        <begin position="650"/>
        <end position="691"/>
    </location>
</feature>
<evidence type="ECO:0000259" key="9">
    <source>
        <dbReference type="Pfam" id="PF04494"/>
    </source>
</evidence>
<feature type="repeat" description="WD" evidence="7">
    <location>
        <begin position="608"/>
        <end position="649"/>
    </location>
</feature>
<dbReference type="SUPFAM" id="SSF160897">
    <property type="entry name" value="Taf5 N-terminal domain-like"/>
    <property type="match status" value="1"/>
</dbReference>
<dbReference type="AlphaFoldDB" id="A0A371DTA9"/>
<keyword evidence="5" id="KW-0804">Transcription</keyword>
<dbReference type="Pfam" id="PF04494">
    <property type="entry name" value="TFIID_NTD2"/>
    <property type="match status" value="1"/>
</dbReference>
<feature type="compositionally biased region" description="Low complexity" evidence="8">
    <location>
        <begin position="13"/>
        <end position="29"/>
    </location>
</feature>
<dbReference type="InterPro" id="IPR015943">
    <property type="entry name" value="WD40/YVTN_repeat-like_dom_sf"/>
</dbReference>
<evidence type="ECO:0000256" key="8">
    <source>
        <dbReference type="SAM" id="MobiDB-lite"/>
    </source>
</evidence>
<evidence type="ECO:0000256" key="1">
    <source>
        <dbReference type="ARBA" id="ARBA00004123"/>
    </source>
</evidence>
<dbReference type="GO" id="GO:0005669">
    <property type="term" value="C:transcription factor TFIID complex"/>
    <property type="evidence" value="ECO:0007669"/>
    <property type="project" value="TreeGrafter"/>
</dbReference>
<evidence type="ECO:0000256" key="2">
    <source>
        <dbReference type="ARBA" id="ARBA00022574"/>
    </source>
</evidence>
<dbReference type="PRINTS" id="PR00320">
    <property type="entry name" value="GPROTEINBRPT"/>
</dbReference>
<feature type="repeat" description="WD" evidence="7">
    <location>
        <begin position="566"/>
        <end position="607"/>
    </location>
</feature>
<comment type="subcellular location">
    <subcellularLocation>
        <location evidence="1">Nucleus</location>
    </subcellularLocation>
</comment>
<feature type="region of interest" description="Disordered" evidence="8">
    <location>
        <begin position="1"/>
        <end position="31"/>
    </location>
</feature>
<evidence type="ECO:0000313" key="10">
    <source>
        <dbReference type="EMBL" id="RDX55751.1"/>
    </source>
</evidence>
<feature type="domain" description="TFIID subunit TAF5 NTD2" evidence="9">
    <location>
        <begin position="141"/>
        <end position="254"/>
    </location>
</feature>
<sequence length="798" mass="86953">MSAATPAASTPDGGSSSVAGPSAGEASSSNVSDLDRMILEYLRSRGHKDLEKAMEDIEKSAAPADDKGKQPETAPTHSISQEELVKQLAIFVQKPANPDENAFKDSSSVLQELSAMGNPQNIQNLISSIGPVGAEEILSLDPTDKHESFRELEAWVDGSLDMYRPEFRPILFPIFCHYYLDLVQQGYREAAQNFYSTFSPSIPSIHHTTLHHLSTITLPYHVQTDEVAQRFRSEKYTVRMSRSGFSLLIGWLTEGFGGEPTGMGDGFSGEKGKRGRAAVMRVVNNHLRFDVTQTSTTSMSSRGWEESTGFLSAVVPQTNGSNVDATAYNSSKGELKLGPAPIPEELRAETERAIRDQAMTDHDPGAQYDLHFARPAPPAGLVSPAISDLPPHPPSFKTVDVKREVEKVRDARKRIRLDPSAVTSATLNTPQGAAARARALPSICAYTFHDVGEGVPCCEFSPDTSLLAAGFSESYIRLWSLKGEKLKGMRSDFQMNNIRDSSSINKIREKGGSTTRKLIGHSGPVYSVTFDPTGGSGSPSKYLLSSSADATARLWSLDTMTNIVAYRGHQNPVWDVKWSPMGIYFATASRDRTARLWSTDRTSALRIYAGHLSDVNAVGFHPNSLYLGTASSDCTARLWDVQRGACVRVFYRHDDIVSTLAFSPDGRHLATAGEDLAIRLWDLGSGKCIKKMTGHTASVYSLAFSAESSLLVSGAADWTVRCWDVKSAGGLPTKAKENGTMLNGTSDEHSPEKEETESIETTDLLATFPTKRTPIINVQFTPRNLCLVAGPYLSPEIR</sequence>
<evidence type="ECO:0000256" key="3">
    <source>
        <dbReference type="ARBA" id="ARBA00022737"/>
    </source>
</evidence>
<dbReference type="PROSITE" id="PS00678">
    <property type="entry name" value="WD_REPEATS_1"/>
    <property type="match status" value="2"/>
</dbReference>
<feature type="repeat" description="WD" evidence="7">
    <location>
        <begin position="518"/>
        <end position="565"/>
    </location>
</feature>
<dbReference type="SMART" id="SM00320">
    <property type="entry name" value="WD40"/>
    <property type="match status" value="6"/>
</dbReference>
<feature type="region of interest" description="Disordered" evidence="8">
    <location>
        <begin position="734"/>
        <end position="759"/>
    </location>
</feature>
<organism evidence="10 11">
    <name type="scientific">Lentinus brumalis</name>
    <dbReference type="NCBI Taxonomy" id="2498619"/>
    <lineage>
        <taxon>Eukaryota</taxon>
        <taxon>Fungi</taxon>
        <taxon>Dikarya</taxon>
        <taxon>Basidiomycota</taxon>
        <taxon>Agaricomycotina</taxon>
        <taxon>Agaricomycetes</taxon>
        <taxon>Polyporales</taxon>
        <taxon>Polyporaceae</taxon>
        <taxon>Lentinus</taxon>
    </lineage>
</organism>
<dbReference type="PANTHER" id="PTHR19879">
    <property type="entry name" value="TRANSCRIPTION INITIATION FACTOR TFIID"/>
    <property type="match status" value="1"/>
</dbReference>